<protein>
    <recommendedName>
        <fullName evidence="4">Myb-like domain-containing protein</fullName>
    </recommendedName>
</protein>
<feature type="region of interest" description="Disordered" evidence="1">
    <location>
        <begin position="59"/>
        <end position="108"/>
    </location>
</feature>
<evidence type="ECO:0000313" key="3">
    <source>
        <dbReference type="Proteomes" id="UP000324241"/>
    </source>
</evidence>
<dbReference type="RefSeq" id="XP_033429824.1">
    <property type="nucleotide sequence ID" value="XM_033567829.1"/>
</dbReference>
<comment type="caution">
    <text evidence="2">The sequence shown here is derived from an EMBL/GenBank/DDBJ whole genome shotgun (WGS) entry which is preliminary data.</text>
</comment>
<name>A0A5M9MZX8_9EURO</name>
<dbReference type="AlphaFoldDB" id="A0A5M9MZX8"/>
<gene>
    <name evidence="2" type="ORF">ATNIH1004_003149</name>
</gene>
<evidence type="ECO:0008006" key="4">
    <source>
        <dbReference type="Google" id="ProtNLM"/>
    </source>
</evidence>
<dbReference type="OrthoDB" id="3903267at2759"/>
<organism evidence="2 3">
    <name type="scientific">Aspergillus tanneri</name>
    <dbReference type="NCBI Taxonomy" id="1220188"/>
    <lineage>
        <taxon>Eukaryota</taxon>
        <taxon>Fungi</taxon>
        <taxon>Dikarya</taxon>
        <taxon>Ascomycota</taxon>
        <taxon>Pezizomycotina</taxon>
        <taxon>Eurotiomycetes</taxon>
        <taxon>Eurotiomycetidae</taxon>
        <taxon>Eurotiales</taxon>
        <taxon>Aspergillaceae</taxon>
        <taxon>Aspergillus</taxon>
        <taxon>Aspergillus subgen. Circumdati</taxon>
    </lineage>
</organism>
<dbReference type="EMBL" id="QUQM01000001">
    <property type="protein sequence ID" value="KAA8650463.1"/>
    <property type="molecule type" value="Genomic_DNA"/>
</dbReference>
<sequence length="108" mass="12266">MTPQKKQLNRPKKRTLVRWDDNLNELLLLTVQSVYNLQSVKIPWAEVARTMGHNVTEGAIIASRSKRKATNHSNDSEGEDDDEVPLTFEYHDPSSDADCVEKAFPEQA</sequence>
<dbReference type="GeneID" id="54325851"/>
<proteinExistence type="predicted"/>
<reference evidence="2 3" key="1">
    <citation type="submission" date="2019-08" db="EMBL/GenBank/DDBJ databases">
        <title>The genome sequence of a newly discovered highly antifungal drug resistant Aspergillus species, Aspergillus tanneri NIH 1004.</title>
        <authorList>
            <person name="Mounaud S."/>
            <person name="Singh I."/>
            <person name="Joardar V."/>
            <person name="Pakala S."/>
            <person name="Pakala S."/>
            <person name="Venepally P."/>
            <person name="Chung J.K."/>
            <person name="Losada L."/>
            <person name="Nierman W.C."/>
        </authorList>
    </citation>
    <scope>NUCLEOTIDE SEQUENCE [LARGE SCALE GENOMIC DNA]</scope>
    <source>
        <strain evidence="2 3">NIH1004</strain>
    </source>
</reference>
<evidence type="ECO:0000313" key="2">
    <source>
        <dbReference type="EMBL" id="KAA8650463.1"/>
    </source>
</evidence>
<feature type="compositionally biased region" description="Basic and acidic residues" evidence="1">
    <location>
        <begin position="89"/>
        <end position="108"/>
    </location>
</feature>
<evidence type="ECO:0000256" key="1">
    <source>
        <dbReference type="SAM" id="MobiDB-lite"/>
    </source>
</evidence>
<dbReference type="Proteomes" id="UP000324241">
    <property type="component" value="Unassembled WGS sequence"/>
</dbReference>
<accession>A0A5M9MZX8</accession>